<reference evidence="1 2" key="2">
    <citation type="journal article" date="2017" name="Front. Plant Sci.">
        <title>Gene Classification and Mining of Molecular Markers Useful in Red Clover (Trifolium pratense) Breeding.</title>
        <authorList>
            <person name="Istvanek J."/>
            <person name="Dluhosova J."/>
            <person name="Dluhos P."/>
            <person name="Patkova L."/>
            <person name="Nedelnik J."/>
            <person name="Repkova J."/>
        </authorList>
    </citation>
    <scope>NUCLEOTIDE SEQUENCE [LARGE SCALE GENOMIC DNA]</scope>
    <source>
        <strain evidence="2">cv. Tatra</strain>
        <tissue evidence="1">Young leaves</tissue>
    </source>
</reference>
<dbReference type="Proteomes" id="UP000236291">
    <property type="component" value="Unassembled WGS sequence"/>
</dbReference>
<proteinExistence type="predicted"/>
<dbReference type="InterPro" id="IPR011989">
    <property type="entry name" value="ARM-like"/>
</dbReference>
<dbReference type="InterPro" id="IPR016024">
    <property type="entry name" value="ARM-type_fold"/>
</dbReference>
<organism evidence="1 2">
    <name type="scientific">Trifolium pratense</name>
    <name type="common">Red clover</name>
    <dbReference type="NCBI Taxonomy" id="57577"/>
    <lineage>
        <taxon>Eukaryota</taxon>
        <taxon>Viridiplantae</taxon>
        <taxon>Streptophyta</taxon>
        <taxon>Embryophyta</taxon>
        <taxon>Tracheophyta</taxon>
        <taxon>Spermatophyta</taxon>
        <taxon>Magnoliopsida</taxon>
        <taxon>eudicotyledons</taxon>
        <taxon>Gunneridae</taxon>
        <taxon>Pentapetalae</taxon>
        <taxon>rosids</taxon>
        <taxon>fabids</taxon>
        <taxon>Fabales</taxon>
        <taxon>Fabaceae</taxon>
        <taxon>Papilionoideae</taxon>
        <taxon>50 kb inversion clade</taxon>
        <taxon>NPAAA clade</taxon>
        <taxon>Hologalegina</taxon>
        <taxon>IRL clade</taxon>
        <taxon>Trifolieae</taxon>
        <taxon>Trifolium</taxon>
    </lineage>
</organism>
<gene>
    <name evidence="1" type="ORF">L195_g023097</name>
</gene>
<comment type="caution">
    <text evidence="1">The sequence shown here is derived from an EMBL/GenBank/DDBJ whole genome shotgun (WGS) entry which is preliminary data.</text>
</comment>
<dbReference type="AlphaFoldDB" id="A0A2K3N9V1"/>
<protein>
    <submittedName>
        <fullName evidence="1">Uncharacterized protein</fullName>
    </submittedName>
</protein>
<evidence type="ECO:0000313" key="2">
    <source>
        <dbReference type="Proteomes" id="UP000236291"/>
    </source>
</evidence>
<accession>A0A2K3N9V1</accession>
<dbReference type="Gene3D" id="1.25.10.10">
    <property type="entry name" value="Leucine-rich Repeat Variant"/>
    <property type="match status" value="1"/>
</dbReference>
<dbReference type="SUPFAM" id="SSF48371">
    <property type="entry name" value="ARM repeat"/>
    <property type="match status" value="1"/>
</dbReference>
<reference evidence="1 2" key="1">
    <citation type="journal article" date="2014" name="Am. J. Bot.">
        <title>Genome assembly and annotation for red clover (Trifolium pratense; Fabaceae).</title>
        <authorList>
            <person name="Istvanek J."/>
            <person name="Jaros M."/>
            <person name="Krenek A."/>
            <person name="Repkova J."/>
        </authorList>
    </citation>
    <scope>NUCLEOTIDE SEQUENCE [LARGE SCALE GENOMIC DNA]</scope>
    <source>
        <strain evidence="2">cv. Tatra</strain>
        <tissue evidence="1">Young leaves</tissue>
    </source>
</reference>
<evidence type="ECO:0000313" key="1">
    <source>
        <dbReference type="EMBL" id="PNX99827.1"/>
    </source>
</evidence>
<dbReference type="EMBL" id="ASHM01018208">
    <property type="protein sequence ID" value="PNX99827.1"/>
    <property type="molecule type" value="Genomic_DNA"/>
</dbReference>
<name>A0A2K3N9V1_TRIPR</name>
<feature type="non-terminal residue" evidence="1">
    <location>
        <position position="262"/>
    </location>
</feature>
<sequence length="262" mass="28867">MTQIPLKIRVAVPKNEEHRLSEFKDLQRLLSEQPSTLLVDRIFSHVLFTPILSSKGVLCACLMALKLGDLSISLMMLTSMANIASCCTGREALVNTGIFGILVCVVKDRSTPAINQAVLTVMSKLCVAGSVGNTGIAKHLQSDIKALIYDLKDILSKSQAMQFGCQALSYLTKNCSVKTVKILKVDVLGYLMKMLVDENVKHNMVVCGLIRQIFVNIFNVSVGTNIILDRRLSPHVLSFLDNSDRTLQMETLLAFMTMSNSQ</sequence>